<dbReference type="Gene3D" id="3.40.190.10">
    <property type="entry name" value="Periplasmic binding protein-like II"/>
    <property type="match status" value="2"/>
</dbReference>
<dbReference type="EMBL" id="CP084931">
    <property type="protein sequence ID" value="USI74683.1"/>
    <property type="molecule type" value="Genomic_DNA"/>
</dbReference>
<keyword evidence="3" id="KW-1185">Reference proteome</keyword>
<feature type="domain" description="SsuA/THI5-like" evidence="1">
    <location>
        <begin position="81"/>
        <end position="205"/>
    </location>
</feature>
<organism evidence="2 3">
    <name type="scientific">Sphingomonas morindae</name>
    <dbReference type="NCBI Taxonomy" id="1541170"/>
    <lineage>
        <taxon>Bacteria</taxon>
        <taxon>Pseudomonadati</taxon>
        <taxon>Pseudomonadota</taxon>
        <taxon>Alphaproteobacteria</taxon>
        <taxon>Sphingomonadales</taxon>
        <taxon>Sphingomonadaceae</taxon>
        <taxon>Sphingomonas</taxon>
    </lineage>
</organism>
<accession>A0ABY4XCI2</accession>
<evidence type="ECO:0000313" key="2">
    <source>
        <dbReference type="EMBL" id="USI74683.1"/>
    </source>
</evidence>
<dbReference type="SUPFAM" id="SSF53850">
    <property type="entry name" value="Periplasmic binding protein-like II"/>
    <property type="match status" value="1"/>
</dbReference>
<evidence type="ECO:0000259" key="1">
    <source>
        <dbReference type="Pfam" id="PF09084"/>
    </source>
</evidence>
<dbReference type="RefSeq" id="WP_252168497.1">
    <property type="nucleotide sequence ID" value="NZ_CP084931.1"/>
</dbReference>
<gene>
    <name evidence="2" type="ORF">LHA26_18205</name>
</gene>
<dbReference type="Pfam" id="PF09084">
    <property type="entry name" value="NMT1"/>
    <property type="match status" value="1"/>
</dbReference>
<dbReference type="Proteomes" id="UP001056937">
    <property type="component" value="Chromosome 2"/>
</dbReference>
<protein>
    <submittedName>
        <fullName evidence="2">ABC transporter substrate-binding protein</fullName>
    </submittedName>
</protein>
<sequence length="359" mass="38513">MPFALLVALSIGLLFLFAPARRAKVAPAGALSLDAPLPVKVPAGVVLRVGDPVNKWIFRHLGWDKRLPFRIEWAEITGGPGVTEAFHAGALDVGYGANVPPIHAKWSGIPVRIVGFGQFPQGAAKALYVIGIAPGAHIRSLRDLKGKRIAFSRSQVQAQVVLQTLKAEGIDQRDVSLVELPSSIGGDVYTSALASDEVDAAPLGAGLVAHHYITKFGDRGASLLPHPRFRDSGLVLFVPESVLADPGKAAALRLYVEYWGKALAWANAHPEELARGYYVGVRGLPIDDARLQVHALGPVSAPESWNDAVDFEQKAIDILGPATGRPKFDAASLFDRRFEAIAAHGMKEEQACTPCRDER</sequence>
<dbReference type="PANTHER" id="PTHR30024:SF48">
    <property type="entry name" value="ABC TRANSPORTER SUBSTRATE-BINDING PROTEIN"/>
    <property type="match status" value="1"/>
</dbReference>
<name>A0ABY4XCI2_9SPHN</name>
<reference evidence="2" key="1">
    <citation type="journal article" date="2022" name="Toxins">
        <title>Genomic Analysis of Sphingopyxis sp. USTB-05 for Biodegrading Cyanobacterial Hepatotoxins.</title>
        <authorList>
            <person name="Liu C."/>
            <person name="Xu Q."/>
            <person name="Zhao Z."/>
            <person name="Zhang H."/>
            <person name="Liu X."/>
            <person name="Yin C."/>
            <person name="Liu Y."/>
            <person name="Yan H."/>
        </authorList>
    </citation>
    <scope>NUCLEOTIDE SEQUENCE</scope>
    <source>
        <strain evidence="2">NBD5</strain>
    </source>
</reference>
<dbReference type="PANTHER" id="PTHR30024">
    <property type="entry name" value="ALIPHATIC SULFONATES-BINDING PROTEIN-RELATED"/>
    <property type="match status" value="1"/>
</dbReference>
<dbReference type="InterPro" id="IPR015168">
    <property type="entry name" value="SsuA/THI5"/>
</dbReference>
<evidence type="ECO:0000313" key="3">
    <source>
        <dbReference type="Proteomes" id="UP001056937"/>
    </source>
</evidence>
<proteinExistence type="predicted"/>